<evidence type="ECO:0000256" key="1">
    <source>
        <dbReference type="ARBA" id="ARBA00009183"/>
    </source>
</evidence>
<name>A0AAF0R609_SOLVR</name>
<keyword evidence="9" id="KW-1185">Reference proteome</keyword>
<dbReference type="PRINTS" id="PR00370">
    <property type="entry name" value="FMOXYGENASE"/>
</dbReference>
<gene>
    <name evidence="8" type="ORF">MTR67_027902</name>
</gene>
<keyword evidence="3 7" id="KW-0274">FAD</keyword>
<dbReference type="GO" id="GO:0004499">
    <property type="term" value="F:N,N-dimethylaniline monooxygenase activity"/>
    <property type="evidence" value="ECO:0007669"/>
    <property type="project" value="InterPro"/>
</dbReference>
<comment type="cofactor">
    <cofactor evidence="7">
        <name>FAD</name>
        <dbReference type="ChEBI" id="CHEBI:57692"/>
    </cofactor>
</comment>
<dbReference type="FunFam" id="3.50.50.60:FF:000099">
    <property type="entry name" value="Flavin-containing monooxygenase"/>
    <property type="match status" value="1"/>
</dbReference>
<keyword evidence="4" id="KW-0521">NADP</keyword>
<dbReference type="GO" id="GO:0050661">
    <property type="term" value="F:NADP binding"/>
    <property type="evidence" value="ECO:0007669"/>
    <property type="project" value="InterPro"/>
</dbReference>
<dbReference type="InterPro" id="IPR036188">
    <property type="entry name" value="FAD/NAD-bd_sf"/>
</dbReference>
<comment type="similarity">
    <text evidence="1 7">Belongs to the FMO family.</text>
</comment>
<keyword evidence="2 7" id="KW-0285">Flavoprotein</keyword>
<reference evidence="8" key="1">
    <citation type="submission" date="2023-08" db="EMBL/GenBank/DDBJ databases">
        <title>A de novo genome assembly of Solanum verrucosum Schlechtendal, a Mexican diploid species geographically isolated from the other diploid A-genome species in potato relatives.</title>
        <authorList>
            <person name="Hosaka K."/>
        </authorList>
    </citation>
    <scope>NUCLEOTIDE SEQUENCE</scope>
    <source>
        <tissue evidence="8">Young leaves</tissue>
    </source>
</reference>
<evidence type="ECO:0000256" key="3">
    <source>
        <dbReference type="ARBA" id="ARBA00022827"/>
    </source>
</evidence>
<dbReference type="Proteomes" id="UP001234989">
    <property type="component" value="Chromosome 6"/>
</dbReference>
<evidence type="ECO:0000256" key="5">
    <source>
        <dbReference type="ARBA" id="ARBA00023002"/>
    </source>
</evidence>
<evidence type="ECO:0000313" key="9">
    <source>
        <dbReference type="Proteomes" id="UP001234989"/>
    </source>
</evidence>
<evidence type="ECO:0000256" key="2">
    <source>
        <dbReference type="ARBA" id="ARBA00022630"/>
    </source>
</evidence>
<dbReference type="InterPro" id="IPR020946">
    <property type="entry name" value="Flavin_mOase-like"/>
</dbReference>
<accession>A0AAF0R609</accession>
<evidence type="ECO:0000256" key="7">
    <source>
        <dbReference type="RuleBase" id="RU361177"/>
    </source>
</evidence>
<keyword evidence="6 7" id="KW-0503">Monooxygenase</keyword>
<evidence type="ECO:0000313" key="8">
    <source>
        <dbReference type="EMBL" id="WMV34517.1"/>
    </source>
</evidence>
<dbReference type="InterPro" id="IPR050346">
    <property type="entry name" value="FMO-like"/>
</dbReference>
<proteinExistence type="inferred from homology"/>
<organism evidence="8 9">
    <name type="scientific">Solanum verrucosum</name>
    <dbReference type="NCBI Taxonomy" id="315347"/>
    <lineage>
        <taxon>Eukaryota</taxon>
        <taxon>Viridiplantae</taxon>
        <taxon>Streptophyta</taxon>
        <taxon>Embryophyta</taxon>
        <taxon>Tracheophyta</taxon>
        <taxon>Spermatophyta</taxon>
        <taxon>Magnoliopsida</taxon>
        <taxon>eudicotyledons</taxon>
        <taxon>Gunneridae</taxon>
        <taxon>Pentapetalae</taxon>
        <taxon>asterids</taxon>
        <taxon>lamiids</taxon>
        <taxon>Solanales</taxon>
        <taxon>Solanaceae</taxon>
        <taxon>Solanoideae</taxon>
        <taxon>Solaneae</taxon>
        <taxon>Solanum</taxon>
    </lineage>
</organism>
<dbReference type="PANTHER" id="PTHR23023">
    <property type="entry name" value="DIMETHYLANILINE MONOOXYGENASE"/>
    <property type="match status" value="1"/>
</dbReference>
<dbReference type="Pfam" id="PF00743">
    <property type="entry name" value="FMO-like"/>
    <property type="match status" value="2"/>
</dbReference>
<evidence type="ECO:0000256" key="4">
    <source>
        <dbReference type="ARBA" id="ARBA00022857"/>
    </source>
</evidence>
<protein>
    <recommendedName>
        <fullName evidence="7">Flavin-containing monooxygenase</fullName>
        <ecNumber evidence="7">1.-.-.-</ecNumber>
    </recommendedName>
</protein>
<dbReference type="AlphaFoldDB" id="A0AAF0R609"/>
<evidence type="ECO:0000256" key="6">
    <source>
        <dbReference type="ARBA" id="ARBA00023033"/>
    </source>
</evidence>
<dbReference type="GO" id="GO:0050660">
    <property type="term" value="F:flavin adenine dinucleotide binding"/>
    <property type="evidence" value="ECO:0007669"/>
    <property type="project" value="InterPro"/>
</dbReference>
<sequence>MILGSVISSNQSYTRTLLSHFPILSMPQNSSKNVAVIGAGSAGLVTARELQREGHSVVVFEQENQLGGTWVYTPATESDPVGIDPNREIVHSSLYSSLRVNLPREVMGFGDYPFVAKKKPGRDPRRYPGHGEVLNYLNDFAVDFGIIGVVRFGMEVGFVGKMENGKWKVSCRKRENDVVFANEEYDAVVICNGHYTEPRIADIPGIEVWPGKQIHSHNYRVPDPFRDQVVVLIGGAASATDISREIAEVAKEVHISSRSATSGVPMKLPGYDNIWLHNMIEAVGSDGGVNFQDGSKILADIILHCTGYKYHFPFLETNGIVTVDDNRVGPLYKHVFPPAFAPSLSFVGLPWKVIPFFLCELQSKWIAGVLSGRISLPSKEDMNADIEAFYSSMAASCIPKRYTHNMDDSQTAHVNAFKLGLYSLQFTSLQFDYDDWLAAECGSPPSEEWRKQMYIISRKNKKTLPEAYRDEWDDDDLIIQAHEDFVKYIPELSQEQKLSR</sequence>
<dbReference type="Gene3D" id="3.50.50.60">
    <property type="entry name" value="FAD/NAD(P)-binding domain"/>
    <property type="match status" value="2"/>
</dbReference>
<keyword evidence="5 7" id="KW-0560">Oxidoreductase</keyword>
<dbReference type="EC" id="1.-.-.-" evidence="7"/>
<dbReference type="EMBL" id="CP133617">
    <property type="protein sequence ID" value="WMV34517.1"/>
    <property type="molecule type" value="Genomic_DNA"/>
</dbReference>
<dbReference type="SUPFAM" id="SSF51905">
    <property type="entry name" value="FAD/NAD(P)-binding domain"/>
    <property type="match status" value="2"/>
</dbReference>
<dbReference type="InterPro" id="IPR000960">
    <property type="entry name" value="Flavin_mOase"/>
</dbReference>